<feature type="domain" description="DUF58" evidence="3">
    <location>
        <begin position="249"/>
        <end position="404"/>
    </location>
</feature>
<accession>A0A3L7A7Q9</accession>
<keyword evidence="5" id="KW-1185">Reference proteome</keyword>
<reference evidence="4 5" key="1">
    <citation type="submission" date="2018-10" db="EMBL/GenBank/DDBJ databases">
        <authorList>
            <person name="Li J."/>
        </authorList>
    </citation>
    <scope>NUCLEOTIDE SEQUENCE [LARGE SCALE GENOMIC DNA]</scope>
    <source>
        <strain evidence="4 5">IF 016277</strain>
    </source>
</reference>
<feature type="compositionally biased region" description="Basic and acidic residues" evidence="1">
    <location>
        <begin position="231"/>
        <end position="241"/>
    </location>
</feature>
<protein>
    <submittedName>
        <fullName evidence="4">DUF58 domain-containing protein</fullName>
    </submittedName>
</protein>
<comment type="caution">
    <text evidence="4">The sequence shown here is derived from an EMBL/GenBank/DDBJ whole genome shotgun (WGS) entry which is preliminary data.</text>
</comment>
<evidence type="ECO:0000256" key="1">
    <source>
        <dbReference type="SAM" id="MobiDB-lite"/>
    </source>
</evidence>
<feature type="transmembrane region" description="Helical" evidence="2">
    <location>
        <begin position="52"/>
        <end position="72"/>
    </location>
</feature>
<dbReference type="PANTHER" id="PTHR34351:SF1">
    <property type="entry name" value="SLR1927 PROTEIN"/>
    <property type="match status" value="1"/>
</dbReference>
<dbReference type="Pfam" id="PF01882">
    <property type="entry name" value="DUF58"/>
    <property type="match status" value="1"/>
</dbReference>
<keyword evidence="2" id="KW-1133">Transmembrane helix</keyword>
<proteinExistence type="predicted"/>
<feature type="transmembrane region" description="Helical" evidence="2">
    <location>
        <begin position="78"/>
        <end position="101"/>
    </location>
</feature>
<dbReference type="InterPro" id="IPR002881">
    <property type="entry name" value="DUF58"/>
</dbReference>
<dbReference type="Proteomes" id="UP000272503">
    <property type="component" value="Unassembled WGS sequence"/>
</dbReference>
<organism evidence="4 5">
    <name type="scientific">Mycetocola tolaasinivorans</name>
    <dbReference type="NCBI Taxonomy" id="76635"/>
    <lineage>
        <taxon>Bacteria</taxon>
        <taxon>Bacillati</taxon>
        <taxon>Actinomycetota</taxon>
        <taxon>Actinomycetes</taxon>
        <taxon>Micrococcales</taxon>
        <taxon>Microbacteriaceae</taxon>
        <taxon>Mycetocola</taxon>
    </lineage>
</organism>
<gene>
    <name evidence="4" type="ORF">D9V32_07005</name>
</gene>
<dbReference type="AlphaFoldDB" id="A0A3L7A7Q9"/>
<feature type="region of interest" description="Disordered" evidence="1">
    <location>
        <begin position="220"/>
        <end position="250"/>
    </location>
</feature>
<name>A0A3L7A7Q9_9MICO</name>
<sequence length="449" mass="47107">MCTRVRASVRFSVPFCGKPRFRTRGRADSVRRALGRVSALARRPAVGVTGRGWGVLVTAAVLLGGGIALGTVQLIAGAVLLVLVLIIATVVAAWPLGTIVVERILPTRIVSLEDIVRIRTRITGPAALRVASGSWKDVTGEGVSPIEDSAYLPATIVRLPDGRRELHGGVTVRALARGVHALGPLEVTLTDPLGVVRRRHLVGEADSLTVLPRPAAHVPLGGVTGQSLEGEAGRSSRRGESGLEDPIPRAYRPGDSIRRVNWRASARHGELMVRQEEASPSPAVFVILDTEAAHWPGPVLGQAEPHFEWAVSLAATAVLDAAERGWQPVLCESGTALTSRVTEAGRALTEPALLALARVQPQAGAAPLSALFTRLGSRDSVIAVLGTITPSAAAELAALATRIDSATALCVDEPAADVLAILENAGWTCRPVPLPDSVPTVFPGLEFPQ</sequence>
<dbReference type="OrthoDB" id="9812729at2"/>
<dbReference type="PANTHER" id="PTHR34351">
    <property type="entry name" value="SLR1927 PROTEIN-RELATED"/>
    <property type="match status" value="1"/>
</dbReference>
<keyword evidence="2" id="KW-0472">Membrane</keyword>
<evidence type="ECO:0000313" key="5">
    <source>
        <dbReference type="Proteomes" id="UP000272503"/>
    </source>
</evidence>
<evidence type="ECO:0000313" key="4">
    <source>
        <dbReference type="EMBL" id="RLP75908.1"/>
    </source>
</evidence>
<dbReference type="EMBL" id="RCUX01000005">
    <property type="protein sequence ID" value="RLP75908.1"/>
    <property type="molecule type" value="Genomic_DNA"/>
</dbReference>
<evidence type="ECO:0000259" key="3">
    <source>
        <dbReference type="Pfam" id="PF01882"/>
    </source>
</evidence>
<evidence type="ECO:0000256" key="2">
    <source>
        <dbReference type="SAM" id="Phobius"/>
    </source>
</evidence>
<keyword evidence="2" id="KW-0812">Transmembrane</keyword>